<feature type="region of interest" description="Disordered" evidence="1">
    <location>
        <begin position="450"/>
        <end position="470"/>
    </location>
</feature>
<feature type="region of interest" description="Disordered" evidence="1">
    <location>
        <begin position="35"/>
        <end position="103"/>
    </location>
</feature>
<reference evidence="2" key="1">
    <citation type="journal article" date="2023" name="PhytoFront">
        <title>Draft Genome Resources of Seven Strains of Tilletia horrida, Causal Agent of Kernel Smut of Rice.</title>
        <authorList>
            <person name="Khanal S."/>
            <person name="Antony Babu S."/>
            <person name="Zhou X.G."/>
        </authorList>
    </citation>
    <scope>NUCLEOTIDE SEQUENCE</scope>
    <source>
        <strain evidence="2">TX6</strain>
    </source>
</reference>
<feature type="region of interest" description="Disordered" evidence="1">
    <location>
        <begin position="1"/>
        <end position="20"/>
    </location>
</feature>
<evidence type="ECO:0000313" key="3">
    <source>
        <dbReference type="Proteomes" id="UP001176517"/>
    </source>
</evidence>
<dbReference type="Proteomes" id="UP001176517">
    <property type="component" value="Unassembled WGS sequence"/>
</dbReference>
<protein>
    <submittedName>
        <fullName evidence="2">Uncharacterized protein</fullName>
    </submittedName>
</protein>
<dbReference type="EMBL" id="JAPDMZ010000075">
    <property type="protein sequence ID" value="KAK0551534.1"/>
    <property type="molecule type" value="Genomic_DNA"/>
</dbReference>
<feature type="region of interest" description="Disordered" evidence="1">
    <location>
        <begin position="505"/>
        <end position="547"/>
    </location>
</feature>
<gene>
    <name evidence="2" type="ORF">OC846_003249</name>
</gene>
<feature type="region of interest" description="Disordered" evidence="1">
    <location>
        <begin position="366"/>
        <end position="396"/>
    </location>
</feature>
<sequence length="614" mass="65599">MISRLTRLPAAANGGGVGCGRRRRAYATLVNNRTSLEPSMGTLPPISSAYTEPQPQPGKNRSQTADLVQKAKDTLLQPSHPHPPSRTARSRDKQQQQRQQLPSLRERVLEAARKLIHYSSSASSSSPSDIVTVQHLLELYNSRAGHQLTIELPYESTPSPERRVPLKPEDGDDDGVLLLAYVTNLNDSIPKLSLCSAFPVEVNPHTLDPTEDGAVGRGALLVSCAHTLSTALQPSQRQRQRQTAHRSDEDAGSPSSIALALTRGGDVYTITTLLSSMPQSDLILLQLSEQPILSRASSESSASASSSKPRGGPFGFFTRNQSAVTGAETASSATRPRLRTLPLSPYPAHPGETILVSSFDGFDKRHRQQEQYHQDGSAAGAYEAADGAAGRAAPMTGQRWGQARIIEYKDGEGKEARVGTYDDLHQLDFRLLSAPSHLRPSKRRAQQLDLNEEGDDNSARDDAPLGFFSSSSSAGARLGRRLRLPSTTTAFGLLDQAIESLSKPAPEHISSPLSSLGSSLDLAESESAESSSSTPFPPPGSSGGPIVSLKDGCVVGVVRGSRTSVLEGHRGDGVPAEKIFEMFALPGLGQKIRQKRKEREAAAAAASAEDALAN</sequence>
<feature type="compositionally biased region" description="Low complexity" evidence="1">
    <location>
        <begin position="510"/>
        <end position="522"/>
    </location>
</feature>
<accession>A0AAN6GSJ1</accession>
<organism evidence="2 3">
    <name type="scientific">Tilletia horrida</name>
    <dbReference type="NCBI Taxonomy" id="155126"/>
    <lineage>
        <taxon>Eukaryota</taxon>
        <taxon>Fungi</taxon>
        <taxon>Dikarya</taxon>
        <taxon>Basidiomycota</taxon>
        <taxon>Ustilaginomycotina</taxon>
        <taxon>Exobasidiomycetes</taxon>
        <taxon>Tilletiales</taxon>
        <taxon>Tilletiaceae</taxon>
        <taxon>Tilletia</taxon>
    </lineage>
</organism>
<feature type="compositionally biased region" description="Low complexity" evidence="1">
    <location>
        <begin position="296"/>
        <end position="307"/>
    </location>
</feature>
<evidence type="ECO:0000313" key="2">
    <source>
        <dbReference type="EMBL" id="KAK0551534.1"/>
    </source>
</evidence>
<feature type="region of interest" description="Disordered" evidence="1">
    <location>
        <begin position="231"/>
        <end position="256"/>
    </location>
</feature>
<feature type="compositionally biased region" description="Polar residues" evidence="1">
    <location>
        <begin position="48"/>
        <end position="66"/>
    </location>
</feature>
<dbReference type="AlphaFoldDB" id="A0AAN6GSJ1"/>
<feature type="compositionally biased region" description="Polar residues" evidence="1">
    <location>
        <begin position="318"/>
        <end position="334"/>
    </location>
</feature>
<feature type="region of interest" description="Disordered" evidence="1">
    <location>
        <begin position="296"/>
        <end position="349"/>
    </location>
</feature>
<keyword evidence="3" id="KW-1185">Reference proteome</keyword>
<comment type="caution">
    <text evidence="2">The sequence shown here is derived from an EMBL/GenBank/DDBJ whole genome shotgun (WGS) entry which is preliminary data.</text>
</comment>
<dbReference type="PROSITE" id="PS51257">
    <property type="entry name" value="PROKAR_LIPOPROTEIN"/>
    <property type="match status" value="1"/>
</dbReference>
<feature type="compositionally biased region" description="Low complexity" evidence="1">
    <location>
        <begin position="376"/>
        <end position="393"/>
    </location>
</feature>
<proteinExistence type="predicted"/>
<evidence type="ECO:0000256" key="1">
    <source>
        <dbReference type="SAM" id="MobiDB-lite"/>
    </source>
</evidence>
<name>A0AAN6GSJ1_9BASI</name>